<feature type="binding site" evidence="4">
    <location>
        <position position="354"/>
    </location>
    <ligand>
        <name>substrate</name>
    </ligand>
</feature>
<dbReference type="InterPro" id="IPR020578">
    <property type="entry name" value="Aminotrans_V_PyrdxlP_BS"/>
</dbReference>
<dbReference type="GO" id="GO:0008453">
    <property type="term" value="F:alanine-glyoxylate transaminase activity"/>
    <property type="evidence" value="ECO:0007669"/>
    <property type="project" value="TreeGrafter"/>
</dbReference>
<evidence type="ECO:0000256" key="1">
    <source>
        <dbReference type="ARBA" id="ARBA00001933"/>
    </source>
</evidence>
<evidence type="ECO:0000259" key="8">
    <source>
        <dbReference type="Pfam" id="PF00266"/>
    </source>
</evidence>
<dbReference type="GO" id="GO:0019265">
    <property type="term" value="P:glycine biosynthetic process, by transamination of glyoxylate"/>
    <property type="evidence" value="ECO:0007669"/>
    <property type="project" value="TreeGrafter"/>
</dbReference>
<dbReference type="GO" id="GO:0004760">
    <property type="term" value="F:L-serine-pyruvate transaminase activity"/>
    <property type="evidence" value="ECO:0007669"/>
    <property type="project" value="TreeGrafter"/>
</dbReference>
<dbReference type="AlphaFoldDB" id="A0A2V2LNS3"/>
<feature type="domain" description="Aminotransferase class V" evidence="8">
    <location>
        <begin position="61"/>
        <end position="340"/>
    </location>
</feature>
<dbReference type="OrthoDB" id="389074at2"/>
<evidence type="ECO:0000256" key="6">
    <source>
        <dbReference type="RuleBase" id="RU004075"/>
    </source>
</evidence>
<reference evidence="9 10" key="1">
    <citation type="submission" date="2018-05" db="EMBL/GenBank/DDBJ databases">
        <title>Rhodobacteraceae gen. nov., sp. nov. isolated from sea water.</title>
        <authorList>
            <person name="Ren Y."/>
        </authorList>
    </citation>
    <scope>NUCLEOTIDE SEQUENCE [LARGE SCALE GENOMIC DNA]</scope>
    <source>
        <strain evidence="9 10">TG-679</strain>
    </source>
</reference>
<evidence type="ECO:0000313" key="10">
    <source>
        <dbReference type="Proteomes" id="UP000245680"/>
    </source>
</evidence>
<dbReference type="PROSITE" id="PS00595">
    <property type="entry name" value="AA_TRANSFER_CLASS_5"/>
    <property type="match status" value="1"/>
</dbReference>
<dbReference type="SUPFAM" id="SSF53383">
    <property type="entry name" value="PLP-dependent transferases"/>
    <property type="match status" value="1"/>
</dbReference>
<evidence type="ECO:0000256" key="7">
    <source>
        <dbReference type="RuleBase" id="RU004504"/>
    </source>
</evidence>
<dbReference type="RefSeq" id="WP_109810449.1">
    <property type="nucleotide sequence ID" value="NZ_QGKU01000015.1"/>
</dbReference>
<dbReference type="InterPro" id="IPR015421">
    <property type="entry name" value="PyrdxlP-dep_Trfase_major"/>
</dbReference>
<evidence type="ECO:0000256" key="4">
    <source>
        <dbReference type="PIRSR" id="PIRSR000524-1"/>
    </source>
</evidence>
<proteinExistence type="inferred from homology"/>
<keyword evidence="9" id="KW-0032">Aminotransferase</keyword>
<evidence type="ECO:0000256" key="5">
    <source>
        <dbReference type="PIRSR" id="PIRSR000524-50"/>
    </source>
</evidence>
<accession>A0A2V2LNS3</accession>
<sequence length="422" mass="44427">MSLANGRPYLAIPGPSVMPDRVLQAMHRPAPNIYEGALPEMVDTIFPDLKAVARTRGEVAIYIANGHGAWEAALSNVLSRGDRVLVLSTGHFAKGWGAIAERFGAVVEVLDFGPRSGVDASAVEERLRADTGHAIRAVLCVQVDTASSVRNNVPAIRDAMDAAGHPALLLLDCIACLACDDLRMDDWGVDVVVTGSQKGLMTPPGLGFVFFNEKAAEARARADCVTSYWDWVPRTRADIFYQYFFGTAPTHHLFALREALDMLVREEGLDAALARHAVLARAVWAAFDAWDTPGGVSLNIADPASRSHAVTALRCTAPHGAQLRSWMEHEAGVTLGIGLGMAAPGTPEAAGFFRIGHMGHVNPHMVLGVLASLQAGMAALDVPHAPGGVDAATRVIAQAARPAGSVAAGTTPAGRVSVCCGD</sequence>
<dbReference type="FunFam" id="3.40.640.10:FF:000054">
    <property type="entry name" value="Serine--glyoxylate aminotransferase"/>
    <property type="match status" value="1"/>
</dbReference>
<comment type="similarity">
    <text evidence="2 6">Belongs to the class-V pyridoxal-phosphate-dependent aminotransferase family.</text>
</comment>
<name>A0A2V2LNS3_9RHOB</name>
<dbReference type="Gene3D" id="3.90.1150.10">
    <property type="entry name" value="Aspartate Aminotransferase, domain 1"/>
    <property type="match status" value="1"/>
</dbReference>
<dbReference type="PANTHER" id="PTHR21152">
    <property type="entry name" value="AMINOTRANSFERASE CLASS V"/>
    <property type="match status" value="1"/>
</dbReference>
<evidence type="ECO:0000313" key="9">
    <source>
        <dbReference type="EMBL" id="PWR03889.1"/>
    </source>
</evidence>
<gene>
    <name evidence="9" type="ORF">DKT77_04030</name>
</gene>
<dbReference type="InterPro" id="IPR015424">
    <property type="entry name" value="PyrdxlP-dep_Trfase"/>
</dbReference>
<feature type="modified residue" description="N6-(pyridoxal phosphate)lysine" evidence="5">
    <location>
        <position position="198"/>
    </location>
</feature>
<dbReference type="PANTHER" id="PTHR21152:SF40">
    <property type="entry name" value="ALANINE--GLYOXYLATE AMINOTRANSFERASE"/>
    <property type="match status" value="1"/>
</dbReference>
<dbReference type="Gene3D" id="3.40.640.10">
    <property type="entry name" value="Type I PLP-dependent aspartate aminotransferase-like (Major domain)"/>
    <property type="match status" value="1"/>
</dbReference>
<dbReference type="Proteomes" id="UP000245680">
    <property type="component" value="Unassembled WGS sequence"/>
</dbReference>
<protein>
    <submittedName>
        <fullName evidence="9">Aminotransferase</fullName>
    </submittedName>
</protein>
<evidence type="ECO:0000256" key="2">
    <source>
        <dbReference type="ARBA" id="ARBA00009236"/>
    </source>
</evidence>
<dbReference type="InterPro" id="IPR024169">
    <property type="entry name" value="SP_NH2Trfase/AEP_transaminase"/>
</dbReference>
<dbReference type="InterPro" id="IPR015422">
    <property type="entry name" value="PyrdxlP-dep_Trfase_small"/>
</dbReference>
<comment type="cofactor">
    <cofactor evidence="1 5 7">
        <name>pyridoxal 5'-phosphate</name>
        <dbReference type="ChEBI" id="CHEBI:597326"/>
    </cofactor>
</comment>
<keyword evidence="9" id="KW-0808">Transferase</keyword>
<comment type="caution">
    <text evidence="9">The sequence shown here is derived from an EMBL/GenBank/DDBJ whole genome shotgun (WGS) entry which is preliminary data.</text>
</comment>
<evidence type="ECO:0000256" key="3">
    <source>
        <dbReference type="ARBA" id="ARBA00022898"/>
    </source>
</evidence>
<organism evidence="9 10">
    <name type="scientific">Meridianimarinicoccus roseus</name>
    <dbReference type="NCBI Taxonomy" id="2072018"/>
    <lineage>
        <taxon>Bacteria</taxon>
        <taxon>Pseudomonadati</taxon>
        <taxon>Pseudomonadota</taxon>
        <taxon>Alphaproteobacteria</taxon>
        <taxon>Rhodobacterales</taxon>
        <taxon>Paracoccaceae</taxon>
        <taxon>Meridianimarinicoccus</taxon>
    </lineage>
</organism>
<dbReference type="InterPro" id="IPR000192">
    <property type="entry name" value="Aminotrans_V_dom"/>
</dbReference>
<dbReference type="PIRSF" id="PIRSF000524">
    <property type="entry name" value="SPT"/>
    <property type="match status" value="1"/>
</dbReference>
<dbReference type="Pfam" id="PF00266">
    <property type="entry name" value="Aminotran_5"/>
    <property type="match status" value="1"/>
</dbReference>
<keyword evidence="10" id="KW-1185">Reference proteome</keyword>
<dbReference type="EMBL" id="QGKU01000015">
    <property type="protein sequence ID" value="PWR03889.1"/>
    <property type="molecule type" value="Genomic_DNA"/>
</dbReference>
<keyword evidence="3 5" id="KW-0663">Pyridoxal phosphate</keyword>